<dbReference type="EnsemblMetazoa" id="XM_038203291.1">
    <property type="protein sequence ID" value="XP_038059219.1"/>
    <property type="gene ID" value="LOC119730413"/>
</dbReference>
<keyword evidence="3" id="KW-0812">Transmembrane</keyword>
<keyword evidence="5" id="KW-1185">Reference proteome</keyword>
<keyword evidence="3" id="KW-1133">Transmembrane helix</keyword>
<keyword evidence="1" id="KW-0560">Oxidoreductase</keyword>
<evidence type="ECO:0000313" key="5">
    <source>
        <dbReference type="Proteomes" id="UP000887568"/>
    </source>
</evidence>
<dbReference type="OMA" id="WEYTEME"/>
<dbReference type="AlphaFoldDB" id="A0A914A6X5"/>
<dbReference type="OrthoDB" id="191139at2759"/>
<dbReference type="InterPro" id="IPR002347">
    <property type="entry name" value="SDR_fam"/>
</dbReference>
<dbReference type="SUPFAM" id="SSF51735">
    <property type="entry name" value="NAD(P)-binding Rossmann-fold domains"/>
    <property type="match status" value="1"/>
</dbReference>
<dbReference type="PRINTS" id="PR00081">
    <property type="entry name" value="GDHRDH"/>
</dbReference>
<name>A0A914A6X5_PATMI</name>
<evidence type="ECO:0000313" key="4">
    <source>
        <dbReference type="EnsemblMetazoa" id="XP_038059219.1"/>
    </source>
</evidence>
<organism evidence="4 5">
    <name type="scientific">Patiria miniata</name>
    <name type="common">Bat star</name>
    <name type="synonym">Asterina miniata</name>
    <dbReference type="NCBI Taxonomy" id="46514"/>
    <lineage>
        <taxon>Eukaryota</taxon>
        <taxon>Metazoa</taxon>
        <taxon>Echinodermata</taxon>
        <taxon>Eleutherozoa</taxon>
        <taxon>Asterozoa</taxon>
        <taxon>Asteroidea</taxon>
        <taxon>Valvatacea</taxon>
        <taxon>Valvatida</taxon>
        <taxon>Asterinidae</taxon>
        <taxon>Patiria</taxon>
    </lineage>
</organism>
<dbReference type="RefSeq" id="XP_038059219.1">
    <property type="nucleotide sequence ID" value="XM_038203291.1"/>
</dbReference>
<evidence type="ECO:0000256" key="3">
    <source>
        <dbReference type="SAM" id="Phobius"/>
    </source>
</evidence>
<reference evidence="4" key="1">
    <citation type="submission" date="2022-11" db="UniProtKB">
        <authorList>
            <consortium name="EnsemblMetazoa"/>
        </authorList>
    </citation>
    <scope>IDENTIFICATION</scope>
</reference>
<protein>
    <submittedName>
        <fullName evidence="4">Uncharacterized protein</fullName>
    </submittedName>
</protein>
<dbReference type="GO" id="GO:0016491">
    <property type="term" value="F:oxidoreductase activity"/>
    <property type="evidence" value="ECO:0007669"/>
    <property type="project" value="UniProtKB-KW"/>
</dbReference>
<dbReference type="PRINTS" id="PR00080">
    <property type="entry name" value="SDRFAMILY"/>
</dbReference>
<evidence type="ECO:0000256" key="2">
    <source>
        <dbReference type="RuleBase" id="RU000363"/>
    </source>
</evidence>
<evidence type="ECO:0000256" key="1">
    <source>
        <dbReference type="ARBA" id="ARBA00023002"/>
    </source>
</evidence>
<feature type="transmembrane region" description="Helical" evidence="3">
    <location>
        <begin position="7"/>
        <end position="24"/>
    </location>
</feature>
<sequence>MASLSGFFRYIVPILVALYGIYYWQFVASRRYFTADVELKGKTVIVTGGNSGIGKETALDLARRGARVILACRNLQKAEDAAKDIRTRTGNSEVVVRHLDLGNLQSVRNFSSKIVESEERLDILINNAGVAKWQTDGVIATKDNFDFVFGINHLGHFLLTNLLLDLLKKSASSRVVTVSSLLHSNAPSVLNMTRADPDVASFLYPHLESYPVSKLANILFASELARREASSGVISTSLHPGVIYTPIWKTHMLVESRFKAAMYYVMSPIMWLMMIDEEAGAQTTIHCALDDSVANFSGSYFDNCQVAPPSALAQDDELARRLWEVSCEATGLDC</sequence>
<dbReference type="Proteomes" id="UP000887568">
    <property type="component" value="Unplaced"/>
</dbReference>
<keyword evidence="3" id="KW-0472">Membrane</keyword>
<dbReference type="Pfam" id="PF00106">
    <property type="entry name" value="adh_short"/>
    <property type="match status" value="1"/>
</dbReference>
<comment type="similarity">
    <text evidence="2">Belongs to the short-chain dehydrogenases/reductases (SDR) family.</text>
</comment>
<proteinExistence type="inferred from homology"/>
<dbReference type="PANTHER" id="PTHR43157:SF31">
    <property type="entry name" value="PHOSPHATIDYLINOSITOL-GLYCAN BIOSYNTHESIS CLASS F PROTEIN"/>
    <property type="match status" value="1"/>
</dbReference>
<dbReference type="GeneID" id="119730413"/>
<dbReference type="PANTHER" id="PTHR43157">
    <property type="entry name" value="PHOSPHATIDYLINOSITOL-GLYCAN BIOSYNTHESIS CLASS F PROTEIN-RELATED"/>
    <property type="match status" value="1"/>
</dbReference>
<dbReference type="InterPro" id="IPR036291">
    <property type="entry name" value="NAD(P)-bd_dom_sf"/>
</dbReference>
<dbReference type="Gene3D" id="3.40.50.720">
    <property type="entry name" value="NAD(P)-binding Rossmann-like Domain"/>
    <property type="match status" value="1"/>
</dbReference>
<accession>A0A914A6X5</accession>